<feature type="compositionally biased region" description="Pro residues" evidence="1">
    <location>
        <begin position="46"/>
        <end position="70"/>
    </location>
</feature>
<gene>
    <name evidence="2" type="ORF">M427DRAFT_51769</name>
</gene>
<evidence type="ECO:0000256" key="1">
    <source>
        <dbReference type="SAM" id="MobiDB-lite"/>
    </source>
</evidence>
<dbReference type="EMBL" id="KQ965734">
    <property type="protein sequence ID" value="KXS20812.1"/>
    <property type="molecule type" value="Genomic_DNA"/>
</dbReference>
<sequence>MPVTSLAKHHVLKLFPPSAVHHSRLPRLALAFPTLLESPSPGTSSSPPPALAPAPGPSPLSPSPPPPPPSSLFRRLASIRSTTSTTLCSLASIRDTLLSHSHSLASPQTPRAARAAFAHDTEIHAAIPDAKAGPRD</sequence>
<evidence type="ECO:0000313" key="2">
    <source>
        <dbReference type="EMBL" id="KXS20812.1"/>
    </source>
</evidence>
<feature type="region of interest" description="Disordered" evidence="1">
    <location>
        <begin position="35"/>
        <end position="73"/>
    </location>
</feature>
<feature type="non-terminal residue" evidence="2">
    <location>
        <position position="136"/>
    </location>
</feature>
<dbReference type="Proteomes" id="UP000070544">
    <property type="component" value="Unassembled WGS sequence"/>
</dbReference>
<keyword evidence="3" id="KW-1185">Reference proteome</keyword>
<feature type="compositionally biased region" description="Low complexity" evidence="1">
    <location>
        <begin position="35"/>
        <end position="45"/>
    </location>
</feature>
<proteinExistence type="predicted"/>
<dbReference type="AlphaFoldDB" id="A0A139AVQ1"/>
<name>A0A139AVQ1_GONPJ</name>
<reference evidence="2 3" key="1">
    <citation type="journal article" date="2015" name="Genome Biol. Evol.">
        <title>Phylogenomic analyses indicate that early fungi evolved digesting cell walls of algal ancestors of land plants.</title>
        <authorList>
            <person name="Chang Y."/>
            <person name="Wang S."/>
            <person name="Sekimoto S."/>
            <person name="Aerts A.L."/>
            <person name="Choi C."/>
            <person name="Clum A."/>
            <person name="LaButti K.M."/>
            <person name="Lindquist E.A."/>
            <person name="Yee Ngan C."/>
            <person name="Ohm R.A."/>
            <person name="Salamov A.A."/>
            <person name="Grigoriev I.V."/>
            <person name="Spatafora J.W."/>
            <person name="Berbee M.L."/>
        </authorList>
    </citation>
    <scope>NUCLEOTIDE SEQUENCE [LARGE SCALE GENOMIC DNA]</scope>
    <source>
        <strain evidence="2 3">JEL478</strain>
    </source>
</reference>
<organism evidence="2 3">
    <name type="scientific">Gonapodya prolifera (strain JEL478)</name>
    <name type="common">Monoblepharis prolifera</name>
    <dbReference type="NCBI Taxonomy" id="1344416"/>
    <lineage>
        <taxon>Eukaryota</taxon>
        <taxon>Fungi</taxon>
        <taxon>Fungi incertae sedis</taxon>
        <taxon>Chytridiomycota</taxon>
        <taxon>Chytridiomycota incertae sedis</taxon>
        <taxon>Monoblepharidomycetes</taxon>
        <taxon>Monoblepharidales</taxon>
        <taxon>Gonapodyaceae</taxon>
        <taxon>Gonapodya</taxon>
    </lineage>
</organism>
<accession>A0A139AVQ1</accession>
<evidence type="ECO:0000313" key="3">
    <source>
        <dbReference type="Proteomes" id="UP000070544"/>
    </source>
</evidence>
<protein>
    <submittedName>
        <fullName evidence="2">Uncharacterized protein</fullName>
    </submittedName>
</protein>